<protein>
    <recommendedName>
        <fullName evidence="9">Enhancer of translation termination 1</fullName>
    </recommendedName>
</protein>
<dbReference type="PANTHER" id="PTHR28290:SF1">
    <property type="entry name" value="ENHANCER OF TRANSLATION TERMINATION 1"/>
    <property type="match status" value="1"/>
</dbReference>
<comment type="caution">
    <text evidence="7">The sequence shown here is derived from an EMBL/GenBank/DDBJ whole genome shotgun (WGS) entry which is preliminary data.</text>
</comment>
<evidence type="ECO:0000256" key="5">
    <source>
        <dbReference type="ARBA" id="ARBA00023163"/>
    </source>
</evidence>
<dbReference type="STRING" id="1408657.A0A0W4ZHN5"/>
<dbReference type="Proteomes" id="UP000053447">
    <property type="component" value="Unassembled WGS sequence"/>
</dbReference>
<evidence type="ECO:0000256" key="4">
    <source>
        <dbReference type="ARBA" id="ARBA00023015"/>
    </source>
</evidence>
<keyword evidence="6" id="KW-0539">Nucleus</keyword>
<comment type="similarity">
    <text evidence="2">Belongs to the ETT1 family.</text>
</comment>
<dbReference type="AlphaFoldDB" id="A0A0W4ZHN5"/>
<proteinExistence type="inferred from homology"/>
<dbReference type="VEuPathDB" id="FungiDB:T551_02847"/>
<comment type="subcellular location">
    <subcellularLocation>
        <location evidence="1">Nucleus</location>
    </subcellularLocation>
</comment>
<dbReference type="GO" id="GO:0006417">
    <property type="term" value="P:regulation of translation"/>
    <property type="evidence" value="ECO:0007669"/>
    <property type="project" value="UniProtKB-KW"/>
</dbReference>
<accession>A0A0W4ZHN5</accession>
<reference evidence="8" key="1">
    <citation type="journal article" date="2016" name="Nat. Commun.">
        <title>Genome analysis of three Pneumocystis species reveals adaptation mechanisms to life exclusively in mammalian hosts.</title>
        <authorList>
            <person name="Ma L."/>
            <person name="Chen Z."/>
            <person name="Huang D.W."/>
            <person name="Kutty G."/>
            <person name="Ishihara M."/>
            <person name="Wang H."/>
            <person name="Abouelleil A."/>
            <person name="Bishop L."/>
            <person name="Davey E."/>
            <person name="Deng R."/>
            <person name="Deng X."/>
            <person name="Fan L."/>
            <person name="Fantoni G."/>
            <person name="Fitzgerald M."/>
            <person name="Gogineni E."/>
            <person name="Goldberg J.M."/>
            <person name="Handley G."/>
            <person name="Hu X."/>
            <person name="Huber C."/>
            <person name="Jiao X."/>
            <person name="Jones K."/>
            <person name="Levin J.Z."/>
            <person name="Liu Y."/>
            <person name="Macdonald P."/>
            <person name="Melnikov A."/>
            <person name="Raley C."/>
            <person name="Sassi M."/>
            <person name="Sherman B.T."/>
            <person name="Song X."/>
            <person name="Sykes S."/>
            <person name="Tran B."/>
            <person name="Walsh L."/>
            <person name="Xia Y."/>
            <person name="Yang J."/>
            <person name="Young S."/>
            <person name="Zeng Q."/>
            <person name="Zheng X."/>
            <person name="Stephens R."/>
            <person name="Nusbaum C."/>
            <person name="Birren B.W."/>
            <person name="Azadi P."/>
            <person name="Lempicki R.A."/>
            <person name="Cuomo C.A."/>
            <person name="Kovacs J.A."/>
        </authorList>
    </citation>
    <scope>NUCLEOTIDE SEQUENCE [LARGE SCALE GENOMIC DNA]</scope>
    <source>
        <strain evidence="8">RU7</strain>
    </source>
</reference>
<evidence type="ECO:0000256" key="2">
    <source>
        <dbReference type="ARBA" id="ARBA00007273"/>
    </source>
</evidence>
<dbReference type="RefSeq" id="XP_018228651.1">
    <property type="nucleotide sequence ID" value="XM_018375110.1"/>
</dbReference>
<evidence type="ECO:0000256" key="1">
    <source>
        <dbReference type="ARBA" id="ARBA00004123"/>
    </source>
</evidence>
<gene>
    <name evidence="7" type="ORF">T551_02847</name>
</gene>
<evidence type="ECO:0000256" key="3">
    <source>
        <dbReference type="ARBA" id="ARBA00022845"/>
    </source>
</evidence>
<dbReference type="InterPro" id="IPR024318">
    <property type="entry name" value="Nro1/ETT1"/>
</dbReference>
<organism evidence="7 8">
    <name type="scientific">Pneumocystis jirovecii (strain RU7)</name>
    <name type="common">Human pneumocystis pneumonia agent</name>
    <dbReference type="NCBI Taxonomy" id="1408657"/>
    <lineage>
        <taxon>Eukaryota</taxon>
        <taxon>Fungi</taxon>
        <taxon>Dikarya</taxon>
        <taxon>Ascomycota</taxon>
        <taxon>Taphrinomycotina</taxon>
        <taxon>Pneumocystomycetes</taxon>
        <taxon>Pneumocystaceae</taxon>
        <taxon>Pneumocystis</taxon>
    </lineage>
</organism>
<dbReference type="GO" id="GO:0005634">
    <property type="term" value="C:nucleus"/>
    <property type="evidence" value="ECO:0007669"/>
    <property type="project" value="UniProtKB-SubCell"/>
</dbReference>
<dbReference type="GO" id="GO:2000640">
    <property type="term" value="P:positive regulation of SREBP signaling pathway"/>
    <property type="evidence" value="ECO:0007669"/>
    <property type="project" value="TreeGrafter"/>
</dbReference>
<name>A0A0W4ZHN5_PNEJ7</name>
<evidence type="ECO:0000313" key="8">
    <source>
        <dbReference type="Proteomes" id="UP000053447"/>
    </source>
</evidence>
<keyword evidence="3" id="KW-0810">Translation regulation</keyword>
<dbReference type="GeneID" id="28941365"/>
<evidence type="ECO:0000313" key="7">
    <source>
        <dbReference type="EMBL" id="KTW27880.1"/>
    </source>
</evidence>
<keyword evidence="5" id="KW-0804">Transcription</keyword>
<dbReference type="EMBL" id="LFWA01000013">
    <property type="protein sequence ID" value="KTW27880.1"/>
    <property type="molecule type" value="Genomic_DNA"/>
</dbReference>
<keyword evidence="8" id="KW-1185">Reference proteome</keyword>
<dbReference type="PANTHER" id="PTHR28290">
    <property type="entry name" value="ENHANCER OF TRANSLATION TERMINATION 1"/>
    <property type="match status" value="1"/>
</dbReference>
<evidence type="ECO:0000256" key="6">
    <source>
        <dbReference type="ARBA" id="ARBA00023242"/>
    </source>
</evidence>
<keyword evidence="4" id="KW-0805">Transcription regulation</keyword>
<sequence>MNNTNCRPLGIAASRKKRICIAQTDATLTSISSEKAISQVTPTILLGASPEDDDITQVEALYKSASEQTDICLSAALLRGTLHECDQLIQENKNQQLNSNKNEIHHQEGNPKNTITERYLRVYIIYAMALLDLARLTSEGMDVQVNGAIESDTDTKKNIEDLKDDVFTDGIKLADSLSHDKKLNSQKLINKDLEIENNNISNDVNKKKENSIKTRSSSISTTLMLIDAAIDRCNAGLALNLNGSNLPINHNADLLTLQHLRGRAKLTKLMHQAYRPYDSIKNILKNAMDDLDVLNSTNMYCNITYLLHWIATVGDDCQDILEKKAINDWVASKWHLLLKENESDAEALEGLGFIELSMSNAYLEPMEEMDEIDETTEAAIQAEAHMNNAISYFMKAYNIQEEKGVPTNLLIMIVEAKISLANLKDENERSEGYKDALKYLKKIDPRQSHRLPNHLWDILNELDAS</sequence>
<dbReference type="OrthoDB" id="5598057at2759"/>
<evidence type="ECO:0008006" key="9">
    <source>
        <dbReference type="Google" id="ProtNLM"/>
    </source>
</evidence>